<organism evidence="2 3">
    <name type="scientific">Pseudanabaena galeata UHCC 0370</name>
    <dbReference type="NCBI Taxonomy" id="3110310"/>
    <lineage>
        <taxon>Bacteria</taxon>
        <taxon>Bacillati</taxon>
        <taxon>Cyanobacteriota</taxon>
        <taxon>Cyanophyceae</taxon>
        <taxon>Pseudanabaenales</taxon>
        <taxon>Pseudanabaenaceae</taxon>
        <taxon>Pseudanabaena</taxon>
    </lineage>
</organism>
<evidence type="ECO:0000313" key="2">
    <source>
        <dbReference type="EMBL" id="MEA5476246.1"/>
    </source>
</evidence>
<keyword evidence="3" id="KW-1185">Reference proteome</keyword>
<accession>A0ABU5TD87</accession>
<reference evidence="2 3" key="1">
    <citation type="submission" date="2023-12" db="EMBL/GenBank/DDBJ databases">
        <title>Baltic Sea Cyanobacteria.</title>
        <authorList>
            <person name="Delbaje E."/>
            <person name="Fewer D.P."/>
            <person name="Shishido T.K."/>
        </authorList>
    </citation>
    <scope>NUCLEOTIDE SEQUENCE [LARGE SCALE GENOMIC DNA]</scope>
    <source>
        <strain evidence="2 3">UHCC 0370</strain>
    </source>
</reference>
<dbReference type="CDD" id="cd06257">
    <property type="entry name" value="DnaJ"/>
    <property type="match status" value="1"/>
</dbReference>
<dbReference type="InterPro" id="IPR001623">
    <property type="entry name" value="DnaJ_domain"/>
</dbReference>
<dbReference type="SUPFAM" id="SSF46565">
    <property type="entry name" value="Chaperone J-domain"/>
    <property type="match status" value="1"/>
</dbReference>
<dbReference type="Gene3D" id="1.10.287.110">
    <property type="entry name" value="DnaJ domain"/>
    <property type="match status" value="1"/>
</dbReference>
<gene>
    <name evidence="2" type="ORF">VB774_01315</name>
</gene>
<evidence type="ECO:0000259" key="1">
    <source>
        <dbReference type="PROSITE" id="PS50076"/>
    </source>
</evidence>
<proteinExistence type="predicted"/>
<dbReference type="PROSITE" id="PS50076">
    <property type="entry name" value="DNAJ_2"/>
    <property type="match status" value="1"/>
</dbReference>
<dbReference type="EMBL" id="JAYGIE010000003">
    <property type="protein sequence ID" value="MEA5476246.1"/>
    <property type="molecule type" value="Genomic_DNA"/>
</dbReference>
<protein>
    <submittedName>
        <fullName evidence="2">Molecular chaperone DnaJ</fullName>
    </submittedName>
</protein>
<dbReference type="Proteomes" id="UP001301388">
    <property type="component" value="Unassembled WGS sequence"/>
</dbReference>
<feature type="domain" description="J" evidence="1">
    <location>
        <begin position="3"/>
        <end position="61"/>
    </location>
</feature>
<comment type="caution">
    <text evidence="2">The sequence shown here is derived from an EMBL/GenBank/DDBJ whole genome shotgun (WGS) entry which is preliminary data.</text>
</comment>
<name>A0ABU5TD87_9CYAN</name>
<evidence type="ECO:0000313" key="3">
    <source>
        <dbReference type="Proteomes" id="UP001301388"/>
    </source>
</evidence>
<dbReference type="InterPro" id="IPR036869">
    <property type="entry name" value="J_dom_sf"/>
</dbReference>
<sequence>MTSSHDRLGVSPTATPVEIKAAYHAKLKEFPAHSHPDEFKAIRSAYEAIRKGETSPVDDFFFMVRPLEATLDPNDLEGLRQRVRDRLEISLDELIRETF</sequence>
<dbReference type="RefSeq" id="WP_323259206.1">
    <property type="nucleotide sequence ID" value="NZ_JAYGIE010000003.1"/>
</dbReference>